<dbReference type="PROSITE" id="PS51379">
    <property type="entry name" value="4FE4S_FER_2"/>
    <property type="match status" value="1"/>
</dbReference>
<reference evidence="5 6" key="1">
    <citation type="submission" date="2018-07" db="EMBL/GenBank/DDBJ databases">
        <title>Genomic Encyclopedia of Type Strains, Phase IV (KMG-IV): sequencing the most valuable type-strain genomes for metagenomic binning, comparative biology and taxonomic classification.</title>
        <authorList>
            <person name="Goeker M."/>
        </authorList>
    </citation>
    <scope>NUCLEOTIDE SEQUENCE [LARGE SCALE GENOMIC DNA]</scope>
    <source>
        <strain evidence="5 6">DSM 27016</strain>
    </source>
</reference>
<dbReference type="EMBL" id="QPJT01000001">
    <property type="protein sequence ID" value="RCX20953.1"/>
    <property type="molecule type" value="Genomic_DNA"/>
</dbReference>
<organism evidence="5 6">
    <name type="scientific">Anaerobacterium chartisolvens</name>
    <dbReference type="NCBI Taxonomy" id="1297424"/>
    <lineage>
        <taxon>Bacteria</taxon>
        <taxon>Bacillati</taxon>
        <taxon>Bacillota</taxon>
        <taxon>Clostridia</taxon>
        <taxon>Eubacteriales</taxon>
        <taxon>Oscillospiraceae</taxon>
        <taxon>Anaerobacterium</taxon>
    </lineage>
</organism>
<dbReference type="AlphaFoldDB" id="A0A369BHC5"/>
<proteinExistence type="predicted"/>
<comment type="caution">
    <text evidence="5">The sequence shown here is derived from an EMBL/GenBank/DDBJ whole genome shotgun (WGS) entry which is preliminary data.</text>
</comment>
<dbReference type="GO" id="GO:0046872">
    <property type="term" value="F:metal ion binding"/>
    <property type="evidence" value="ECO:0007669"/>
    <property type="project" value="UniProtKB-KW"/>
</dbReference>
<dbReference type="Proteomes" id="UP000253034">
    <property type="component" value="Unassembled WGS sequence"/>
</dbReference>
<dbReference type="Gene3D" id="3.30.70.20">
    <property type="match status" value="1"/>
</dbReference>
<name>A0A369BHC5_9FIRM</name>
<dbReference type="InterPro" id="IPR017896">
    <property type="entry name" value="4Fe4S_Fe-S-bd"/>
</dbReference>
<evidence type="ECO:0000256" key="2">
    <source>
        <dbReference type="ARBA" id="ARBA00023004"/>
    </source>
</evidence>
<feature type="domain" description="4Fe-4S ferredoxin-type" evidence="4">
    <location>
        <begin position="33"/>
        <end position="60"/>
    </location>
</feature>
<accession>A0A369BHC5</accession>
<protein>
    <submittedName>
        <fullName evidence="5">4Fe-4S binding protein</fullName>
    </submittedName>
</protein>
<keyword evidence="6" id="KW-1185">Reference proteome</keyword>
<gene>
    <name evidence="5" type="ORF">DFR58_101156</name>
</gene>
<dbReference type="Pfam" id="PF00037">
    <property type="entry name" value="Fer4"/>
    <property type="match status" value="1"/>
</dbReference>
<evidence type="ECO:0000313" key="6">
    <source>
        <dbReference type="Proteomes" id="UP000253034"/>
    </source>
</evidence>
<evidence type="ECO:0000256" key="3">
    <source>
        <dbReference type="ARBA" id="ARBA00023014"/>
    </source>
</evidence>
<evidence type="ECO:0000313" key="5">
    <source>
        <dbReference type="EMBL" id="RCX20953.1"/>
    </source>
</evidence>
<dbReference type="RefSeq" id="WP_114295900.1">
    <property type="nucleotide sequence ID" value="NZ_QPJT01000001.1"/>
</dbReference>
<dbReference type="OrthoDB" id="5421405at2"/>
<dbReference type="InterPro" id="IPR017900">
    <property type="entry name" value="4Fe4S_Fe_S_CS"/>
</dbReference>
<keyword evidence="2" id="KW-0408">Iron</keyword>
<dbReference type="GO" id="GO:0051536">
    <property type="term" value="F:iron-sulfur cluster binding"/>
    <property type="evidence" value="ECO:0007669"/>
    <property type="project" value="UniProtKB-KW"/>
</dbReference>
<keyword evidence="3" id="KW-0411">Iron-sulfur</keyword>
<sequence>MQIIVEKKRCPENHVCPSIRVCPAGAIIQKGFAAPTIDEDKCIKCKKCVRYCPMGAIQAV</sequence>
<dbReference type="PROSITE" id="PS00198">
    <property type="entry name" value="4FE4S_FER_1"/>
    <property type="match status" value="1"/>
</dbReference>
<evidence type="ECO:0000259" key="4">
    <source>
        <dbReference type="PROSITE" id="PS51379"/>
    </source>
</evidence>
<dbReference type="SUPFAM" id="SSF54862">
    <property type="entry name" value="4Fe-4S ferredoxins"/>
    <property type="match status" value="1"/>
</dbReference>
<keyword evidence="1" id="KW-0479">Metal-binding</keyword>
<evidence type="ECO:0000256" key="1">
    <source>
        <dbReference type="ARBA" id="ARBA00022723"/>
    </source>
</evidence>